<dbReference type="AlphaFoldDB" id="A0A9P3UQ19"/>
<name>A0A9P3UQ19_LYOSH</name>
<keyword evidence="2" id="KW-1185">Reference proteome</keyword>
<dbReference type="Proteomes" id="UP001063166">
    <property type="component" value="Unassembled WGS sequence"/>
</dbReference>
<evidence type="ECO:0000313" key="2">
    <source>
        <dbReference type="Proteomes" id="UP001063166"/>
    </source>
</evidence>
<evidence type="ECO:0000313" key="1">
    <source>
        <dbReference type="EMBL" id="GLB40827.1"/>
    </source>
</evidence>
<sequence>MSGTALGPAVPVPIICIGPADASQLLAGPESAPASEFLQRTLVIDRRPVLLVGESTHMSTICALAGPSDDTRTSNS</sequence>
<gene>
    <name evidence="1" type="ORF">LshimejAT787_0900420</name>
</gene>
<dbReference type="EMBL" id="BRPK01000009">
    <property type="protein sequence ID" value="GLB40827.1"/>
    <property type="molecule type" value="Genomic_DNA"/>
</dbReference>
<organism evidence="1 2">
    <name type="scientific">Lyophyllum shimeji</name>
    <name type="common">Hon-shimeji</name>
    <name type="synonym">Tricholoma shimeji</name>
    <dbReference type="NCBI Taxonomy" id="47721"/>
    <lineage>
        <taxon>Eukaryota</taxon>
        <taxon>Fungi</taxon>
        <taxon>Dikarya</taxon>
        <taxon>Basidiomycota</taxon>
        <taxon>Agaricomycotina</taxon>
        <taxon>Agaricomycetes</taxon>
        <taxon>Agaricomycetidae</taxon>
        <taxon>Agaricales</taxon>
        <taxon>Tricholomatineae</taxon>
        <taxon>Lyophyllaceae</taxon>
        <taxon>Lyophyllum</taxon>
    </lineage>
</organism>
<accession>A0A9P3UQ19</accession>
<proteinExistence type="predicted"/>
<reference evidence="1" key="1">
    <citation type="submission" date="2022-07" db="EMBL/GenBank/DDBJ databases">
        <title>The genome of Lyophyllum shimeji provides insight into the initial evolution of ectomycorrhizal fungal genome.</title>
        <authorList>
            <person name="Kobayashi Y."/>
            <person name="Shibata T."/>
            <person name="Hirakawa H."/>
            <person name="Shigenobu S."/>
            <person name="Nishiyama T."/>
            <person name="Yamada A."/>
            <person name="Hasebe M."/>
            <person name="Kawaguchi M."/>
        </authorList>
    </citation>
    <scope>NUCLEOTIDE SEQUENCE</scope>
    <source>
        <strain evidence="1">AT787</strain>
    </source>
</reference>
<protein>
    <submittedName>
        <fullName evidence="1">Uncharacterized protein</fullName>
    </submittedName>
</protein>
<comment type="caution">
    <text evidence="1">The sequence shown here is derived from an EMBL/GenBank/DDBJ whole genome shotgun (WGS) entry which is preliminary data.</text>
</comment>